<evidence type="ECO:0000313" key="4">
    <source>
        <dbReference type="Proteomes" id="UP000240739"/>
    </source>
</evidence>
<dbReference type="Pfam" id="PF14403">
    <property type="entry name" value="CP_ATPgrasp_2"/>
    <property type="match status" value="1"/>
</dbReference>
<dbReference type="OrthoDB" id="9803842at2"/>
<gene>
    <name evidence="3" type="ORF">C7Y72_08545</name>
</gene>
<feature type="domain" description="DUF403" evidence="1">
    <location>
        <begin position="509"/>
        <end position="828"/>
    </location>
</feature>
<organism evidence="3 4">
    <name type="scientific">Paraconexibacter algicola</name>
    <dbReference type="NCBI Taxonomy" id="2133960"/>
    <lineage>
        <taxon>Bacteria</taxon>
        <taxon>Bacillati</taxon>
        <taxon>Actinomycetota</taxon>
        <taxon>Thermoleophilia</taxon>
        <taxon>Solirubrobacterales</taxon>
        <taxon>Paraconexibacteraceae</taxon>
        <taxon>Paraconexibacter</taxon>
    </lineage>
</organism>
<evidence type="ECO:0000259" key="1">
    <source>
        <dbReference type="Pfam" id="PF04168"/>
    </source>
</evidence>
<dbReference type="SUPFAM" id="SSF56059">
    <property type="entry name" value="Glutathione synthetase ATP-binding domain-like"/>
    <property type="match status" value="1"/>
</dbReference>
<accession>A0A2T4UKF8</accession>
<dbReference type="Proteomes" id="UP000240739">
    <property type="component" value="Unassembled WGS sequence"/>
</dbReference>
<dbReference type="Gene3D" id="3.40.50.11290">
    <property type="match status" value="1"/>
</dbReference>
<dbReference type="PANTHER" id="PTHR34595:SF2">
    <property type="entry name" value="BLR2978 PROTEIN"/>
    <property type="match status" value="1"/>
</dbReference>
<dbReference type="InterPro" id="IPR007296">
    <property type="entry name" value="DUF403"/>
</dbReference>
<name>A0A2T4UKF8_9ACTN</name>
<feature type="domain" description="Circularly permuted ATP-grasp type 2" evidence="2">
    <location>
        <begin position="83"/>
        <end position="459"/>
    </location>
</feature>
<sequence length="838" mass="91262">MNPPTATTDAPYRPLDGCYDEMVDARGETREHWTPLAEALRGLGTAALLDRRAEAARLLDQDGVVYHAYEDQRSDAWLLDPLPTVLTSREWLLLEAGLIERAELLNLVLEDLYGARDLLRRGIVPPEVVYGHDGFLRACDGIRLPGTQQLFSYAADLGRDASGAWVVVSDRAQAPSGFGYALENRLVVSRVLPSLYRDAHVHRLAPFFRQLRTALQEAAPPGVDDPRIVVLSPGPWNETAFEHGILASTLGYPLVEGADLTVRRDGVWMRSLGRLEPVHVILRRVDGDSCDPLELRADSLLGVPGLVEASRRGVVSVVNTLGSSALENPALLAYLPRISRHLLGRELRLPTVPSWWCGDEDGRAEVLARLDELVVRPLSRGAGSATVFGWELSNHELEELRARIEARPGAWVGQERVITSSTPTLTDDGLVARRSLLRSFAVARNDSYAVMPGGLTRVAPDDGDGRISNQAGAISKDTWVLASEPEHLTGFWLQTGPVVEGIDPMAQVPSRVAENLFWLGRYAERAESVTRLLRVIDDRRTEFEGSDNPAGVEALRTLLQAVTRVTATEPGFLGDGASQRLASPGTELRDLVIDERRPGTVGHAIRGMLGAAYAVRDQLSTDTFLVVGTLDRTIGGISGAARAATVQAALGKVMQSVLAFSGLAQESMVRDLGWRFMDAGRRLERALQLLALLRATVTTDRGTAADSLVLESVLAAGESLITYRRRYRSQAQLATLLDLLLLDDGNPRSLAHQLARAAEDLAELPAGSGRLREDQRRVLEASTALQLADVGGLALSGADGDRPALSAFLDEQLRLLEEAALALERDHFVHRLPQRTLS</sequence>
<dbReference type="RefSeq" id="WP_107568338.1">
    <property type="nucleotide sequence ID" value="NZ_PYYB01000001.1"/>
</dbReference>
<dbReference type="InterPro" id="IPR051680">
    <property type="entry name" value="ATP-dep_Glu-Cys_Ligase-2"/>
</dbReference>
<proteinExistence type="predicted"/>
<dbReference type="Gene3D" id="3.30.1490.270">
    <property type="match status" value="1"/>
</dbReference>
<evidence type="ECO:0000313" key="3">
    <source>
        <dbReference type="EMBL" id="PTL59695.1"/>
    </source>
</evidence>
<dbReference type="EMBL" id="PYYB01000001">
    <property type="protein sequence ID" value="PTL59695.1"/>
    <property type="molecule type" value="Genomic_DNA"/>
</dbReference>
<dbReference type="PANTHER" id="PTHR34595">
    <property type="entry name" value="BLR5612 PROTEIN"/>
    <property type="match status" value="1"/>
</dbReference>
<dbReference type="InterPro" id="IPR025841">
    <property type="entry name" value="CP_ATPgrasp_2"/>
</dbReference>
<keyword evidence="4" id="KW-1185">Reference proteome</keyword>
<dbReference type="AlphaFoldDB" id="A0A2T4UKF8"/>
<dbReference type="Pfam" id="PF04168">
    <property type="entry name" value="Alpha-E"/>
    <property type="match status" value="1"/>
</dbReference>
<protein>
    <submittedName>
        <fullName evidence="3">Uncharacterized protein</fullName>
    </submittedName>
</protein>
<comment type="caution">
    <text evidence="3">The sequence shown here is derived from an EMBL/GenBank/DDBJ whole genome shotgun (WGS) entry which is preliminary data.</text>
</comment>
<evidence type="ECO:0000259" key="2">
    <source>
        <dbReference type="Pfam" id="PF14403"/>
    </source>
</evidence>
<reference evidence="3 4" key="1">
    <citation type="submission" date="2018-03" db="EMBL/GenBank/DDBJ databases">
        <title>Aquarubrobacter algicola gen. nov., sp. nov., a novel actinobacterium isolated from shallow eutrophic lake during the end of cyanobacterial harmful algal blooms.</title>
        <authorList>
            <person name="Chun S.J."/>
        </authorList>
    </citation>
    <scope>NUCLEOTIDE SEQUENCE [LARGE SCALE GENOMIC DNA]</scope>
    <source>
        <strain evidence="3 4">Seoho-28</strain>
    </source>
</reference>